<dbReference type="RefSeq" id="WP_109229935.1">
    <property type="nucleotide sequence ID" value="NZ_PYHR01000002.1"/>
</dbReference>
<name>A0A2U1ZX35_9MICO</name>
<sequence>MSDPSITPPPTYGSVPTPVTGHEPVAPGAVPSTTPIPVAPSTGHPGSSDSGAGAAASAAKQAASTVKDEVTSVASDAAASAGDVLGTARDEAAKVASEAKDQVSTLLHEATGQLRSQSTAGKERATVGLRGVSGELASLADASEDQGMVSDLARQASQRLDGAAGWLEDRDLDGVLTDVQRFARRRPFAFLAIAVGAGVVVGRLTRALKDAPSGTTSAHRTHDDDGASLDEASVTRLDHGRPPHR</sequence>
<protein>
    <submittedName>
        <fullName evidence="2">Uncharacterized protein</fullName>
    </submittedName>
</protein>
<evidence type="ECO:0000256" key="1">
    <source>
        <dbReference type="SAM" id="MobiDB-lite"/>
    </source>
</evidence>
<comment type="caution">
    <text evidence="2">The sequence shown here is derived from an EMBL/GenBank/DDBJ whole genome shotgun (WGS) entry which is preliminary data.</text>
</comment>
<feature type="region of interest" description="Disordered" evidence="1">
    <location>
        <begin position="210"/>
        <end position="245"/>
    </location>
</feature>
<feature type="region of interest" description="Disordered" evidence="1">
    <location>
        <begin position="1"/>
        <end position="71"/>
    </location>
</feature>
<organism evidence="2 3">
    <name type="scientific">Serinibacter arcticus</name>
    <dbReference type="NCBI Taxonomy" id="1655435"/>
    <lineage>
        <taxon>Bacteria</taxon>
        <taxon>Bacillati</taxon>
        <taxon>Actinomycetota</taxon>
        <taxon>Actinomycetes</taxon>
        <taxon>Micrococcales</taxon>
        <taxon>Beutenbergiaceae</taxon>
        <taxon>Serinibacter</taxon>
    </lineage>
</organism>
<gene>
    <name evidence="2" type="ORF">C8046_13785</name>
</gene>
<reference evidence="2 3" key="1">
    <citation type="submission" date="2018-03" db="EMBL/GenBank/DDBJ databases">
        <title>Genome assembly of novel Miniimonas species PCH200.</title>
        <authorList>
            <person name="Thakur V."/>
            <person name="Kumar V."/>
            <person name="Singh D."/>
        </authorList>
    </citation>
    <scope>NUCLEOTIDE SEQUENCE [LARGE SCALE GENOMIC DNA]</scope>
    <source>
        <strain evidence="2 3">PCH200</strain>
    </source>
</reference>
<keyword evidence="3" id="KW-1185">Reference proteome</keyword>
<evidence type="ECO:0000313" key="3">
    <source>
        <dbReference type="Proteomes" id="UP000245166"/>
    </source>
</evidence>
<feature type="compositionally biased region" description="Pro residues" evidence="1">
    <location>
        <begin position="1"/>
        <end position="11"/>
    </location>
</feature>
<dbReference type="AlphaFoldDB" id="A0A2U1ZX35"/>
<accession>A0A2U1ZX35</accession>
<proteinExistence type="predicted"/>
<dbReference type="OrthoDB" id="4578793at2"/>
<feature type="compositionally biased region" description="Low complexity" evidence="1">
    <location>
        <begin position="46"/>
        <end position="64"/>
    </location>
</feature>
<evidence type="ECO:0000313" key="2">
    <source>
        <dbReference type="EMBL" id="PWD51556.1"/>
    </source>
</evidence>
<dbReference type="Proteomes" id="UP000245166">
    <property type="component" value="Unassembled WGS sequence"/>
</dbReference>
<dbReference type="EMBL" id="PYHR01000002">
    <property type="protein sequence ID" value="PWD51556.1"/>
    <property type="molecule type" value="Genomic_DNA"/>
</dbReference>
<feature type="compositionally biased region" description="Basic and acidic residues" evidence="1">
    <location>
        <begin position="236"/>
        <end position="245"/>
    </location>
</feature>